<protein>
    <submittedName>
        <fullName evidence="1">Uncharacterized protein</fullName>
    </submittedName>
</protein>
<proteinExistence type="predicted"/>
<dbReference type="EMBL" id="MU001753">
    <property type="protein sequence ID" value="KAF2800089.1"/>
    <property type="molecule type" value="Genomic_DNA"/>
</dbReference>
<gene>
    <name evidence="1" type="ORF">K505DRAFT_29264</name>
</gene>
<dbReference type="Proteomes" id="UP000799757">
    <property type="component" value="Unassembled WGS sequence"/>
</dbReference>
<sequence>MTMNPISIWASSNGPSLCDLPAEIRLDICDAILDLSNIPRSYGYTAPLHIPHKTALHTHGMLLVNQAISAEYRQAFYERTKFFFRIDSHNAFRGIPELALQDQAQGQDAAETAAGLPNFWDAPDALLANLRHCTLFVEIGEVACHRQSAHSLSVLVRPSAGLRSFSPTEAPTLTSDEDVAAKDAAFDAAFVAAVHKLLDGMLQLRSVQLVWETTPGIRSYWETLTGDWTWEGLGEPFLEILMGKRLLREALVKVGDKENDLTRQAKRVEGKWMLTTIIRDLRIVVYMQ</sequence>
<dbReference type="OrthoDB" id="3796403at2759"/>
<accession>A0A6A6XUK3</accession>
<evidence type="ECO:0000313" key="2">
    <source>
        <dbReference type="Proteomes" id="UP000799757"/>
    </source>
</evidence>
<keyword evidence="2" id="KW-1185">Reference proteome</keyword>
<reference evidence="1" key="1">
    <citation type="journal article" date="2020" name="Stud. Mycol.">
        <title>101 Dothideomycetes genomes: a test case for predicting lifestyles and emergence of pathogens.</title>
        <authorList>
            <person name="Haridas S."/>
            <person name="Albert R."/>
            <person name="Binder M."/>
            <person name="Bloem J."/>
            <person name="Labutti K."/>
            <person name="Salamov A."/>
            <person name="Andreopoulos B."/>
            <person name="Baker S."/>
            <person name="Barry K."/>
            <person name="Bills G."/>
            <person name="Bluhm B."/>
            <person name="Cannon C."/>
            <person name="Castanera R."/>
            <person name="Culley D."/>
            <person name="Daum C."/>
            <person name="Ezra D."/>
            <person name="Gonzalez J."/>
            <person name="Henrissat B."/>
            <person name="Kuo A."/>
            <person name="Liang C."/>
            <person name="Lipzen A."/>
            <person name="Lutzoni F."/>
            <person name="Magnuson J."/>
            <person name="Mondo S."/>
            <person name="Nolan M."/>
            <person name="Ohm R."/>
            <person name="Pangilinan J."/>
            <person name="Park H.-J."/>
            <person name="Ramirez L."/>
            <person name="Alfaro M."/>
            <person name="Sun H."/>
            <person name="Tritt A."/>
            <person name="Yoshinaga Y."/>
            <person name="Zwiers L.-H."/>
            <person name="Turgeon B."/>
            <person name="Goodwin S."/>
            <person name="Spatafora J."/>
            <person name="Crous P."/>
            <person name="Grigoriev I."/>
        </authorList>
    </citation>
    <scope>NUCLEOTIDE SEQUENCE</scope>
    <source>
        <strain evidence="1">CBS 109.77</strain>
    </source>
</reference>
<dbReference type="AlphaFoldDB" id="A0A6A6XUK3"/>
<evidence type="ECO:0000313" key="1">
    <source>
        <dbReference type="EMBL" id="KAF2800089.1"/>
    </source>
</evidence>
<name>A0A6A6XUK3_9PLEO</name>
<organism evidence="1 2">
    <name type="scientific">Melanomma pulvis-pyrius CBS 109.77</name>
    <dbReference type="NCBI Taxonomy" id="1314802"/>
    <lineage>
        <taxon>Eukaryota</taxon>
        <taxon>Fungi</taxon>
        <taxon>Dikarya</taxon>
        <taxon>Ascomycota</taxon>
        <taxon>Pezizomycotina</taxon>
        <taxon>Dothideomycetes</taxon>
        <taxon>Pleosporomycetidae</taxon>
        <taxon>Pleosporales</taxon>
        <taxon>Melanommataceae</taxon>
        <taxon>Melanomma</taxon>
    </lineage>
</organism>